<name>A0A1I6QY30_9ACTN</name>
<dbReference type="Gene3D" id="3.40.50.300">
    <property type="entry name" value="P-loop containing nucleotide triphosphate hydrolases"/>
    <property type="match status" value="1"/>
</dbReference>
<evidence type="ECO:0000313" key="2">
    <source>
        <dbReference type="Proteomes" id="UP000198873"/>
    </source>
</evidence>
<keyword evidence="2" id="KW-1185">Reference proteome</keyword>
<dbReference type="EMBL" id="FPAB01000002">
    <property type="protein sequence ID" value="SFS57397.1"/>
    <property type="molecule type" value="Genomic_DNA"/>
</dbReference>
<dbReference type="SUPFAM" id="SSF52540">
    <property type="entry name" value="P-loop containing nucleoside triphosphate hydrolases"/>
    <property type="match status" value="1"/>
</dbReference>
<evidence type="ECO:0000313" key="1">
    <source>
        <dbReference type="EMBL" id="SFS57397.1"/>
    </source>
</evidence>
<dbReference type="STRING" id="1176198.SAMN05444716_102461"/>
<proteinExistence type="predicted"/>
<keyword evidence="1" id="KW-0418">Kinase</keyword>
<keyword evidence="1" id="KW-0808">Transferase</keyword>
<protein>
    <submittedName>
        <fullName evidence="1">Uridine kinase</fullName>
    </submittedName>
</protein>
<dbReference type="AlphaFoldDB" id="A0A1I6QY30"/>
<reference evidence="2" key="1">
    <citation type="submission" date="2016-10" db="EMBL/GenBank/DDBJ databases">
        <authorList>
            <person name="Varghese N."/>
            <person name="Submissions S."/>
        </authorList>
    </citation>
    <scope>NUCLEOTIDE SEQUENCE [LARGE SCALE GENOMIC DNA]</scope>
    <source>
        <strain evidence="2">CGMCC 4.7047</strain>
    </source>
</reference>
<gene>
    <name evidence="1" type="ORF">SAMN05444716_102461</name>
</gene>
<dbReference type="Proteomes" id="UP000198873">
    <property type="component" value="Unassembled WGS sequence"/>
</dbReference>
<dbReference type="InterPro" id="IPR027417">
    <property type="entry name" value="P-loop_NTPase"/>
</dbReference>
<dbReference type="GO" id="GO:0016301">
    <property type="term" value="F:kinase activity"/>
    <property type="evidence" value="ECO:0007669"/>
    <property type="project" value="UniProtKB-KW"/>
</dbReference>
<organism evidence="1 2">
    <name type="scientific">Streptomyces harbinensis</name>
    <dbReference type="NCBI Taxonomy" id="1176198"/>
    <lineage>
        <taxon>Bacteria</taxon>
        <taxon>Bacillati</taxon>
        <taxon>Actinomycetota</taxon>
        <taxon>Actinomycetes</taxon>
        <taxon>Kitasatosporales</taxon>
        <taxon>Streptomycetaceae</taxon>
        <taxon>Streptomyces</taxon>
    </lineage>
</organism>
<sequence>MRSNIGVHHWHYAGRVPAPPLPSRPSPAELAARLRALPPSLGPVRLIGIDGYAGSGKSTLAARLAAALDGAPVIHLDDLASHDALFGWMPRLTAQILDPLARGAEARYEVYDWERRGYTRTAVVPPAPVVLLEGVGAGRRALRGRLAHLIWLDVSRERAWAAGRRRDGPAQAAFWRGWEAAERRHFDDDPSRPAADILMAPRCDS</sequence>
<accession>A0A1I6QY30</accession>